<protein>
    <submittedName>
        <fullName evidence="8">DsbE family thiol:disulfide interchange protein</fullName>
    </submittedName>
</protein>
<keyword evidence="6" id="KW-0812">Transmembrane</keyword>
<dbReference type="Proteomes" id="UP000663903">
    <property type="component" value="Chromosome"/>
</dbReference>
<feature type="transmembrane region" description="Helical" evidence="6">
    <location>
        <begin position="21"/>
        <end position="41"/>
    </location>
</feature>
<dbReference type="NCBIfam" id="TIGR00385">
    <property type="entry name" value="dsbE"/>
    <property type="match status" value="1"/>
</dbReference>
<keyword evidence="4" id="KW-1015">Disulfide bond</keyword>
<reference evidence="8" key="1">
    <citation type="submission" date="2021-03" db="EMBL/GenBank/DDBJ databases">
        <title>Ottowia sp. 27C isolated from the cloaca of a Giant Asian pond turtle (Heosemys grandis).</title>
        <authorList>
            <person name="Spergser J."/>
            <person name="Busse H.-J."/>
        </authorList>
    </citation>
    <scope>NUCLEOTIDE SEQUENCE</scope>
    <source>
        <strain evidence="8">27C</strain>
    </source>
</reference>
<dbReference type="Pfam" id="PF08534">
    <property type="entry name" value="Redoxin"/>
    <property type="match status" value="1"/>
</dbReference>
<accession>A0A975H3M4</accession>
<evidence type="ECO:0000256" key="4">
    <source>
        <dbReference type="ARBA" id="ARBA00023157"/>
    </source>
</evidence>
<dbReference type="InterPro" id="IPR050553">
    <property type="entry name" value="Thioredoxin_ResA/DsbE_sf"/>
</dbReference>
<dbReference type="GO" id="GO:0015036">
    <property type="term" value="F:disulfide oxidoreductase activity"/>
    <property type="evidence" value="ECO:0007669"/>
    <property type="project" value="InterPro"/>
</dbReference>
<dbReference type="InterPro" id="IPR013740">
    <property type="entry name" value="Redoxin"/>
</dbReference>
<keyword evidence="6" id="KW-1133">Transmembrane helix</keyword>
<evidence type="ECO:0000256" key="3">
    <source>
        <dbReference type="ARBA" id="ARBA00022748"/>
    </source>
</evidence>
<dbReference type="GO" id="GO:0017004">
    <property type="term" value="P:cytochrome complex assembly"/>
    <property type="evidence" value="ECO:0007669"/>
    <property type="project" value="UniProtKB-KW"/>
</dbReference>
<keyword evidence="6" id="KW-0472">Membrane</keyword>
<dbReference type="KEGG" id="otd:J1M35_03440"/>
<dbReference type="InterPro" id="IPR017937">
    <property type="entry name" value="Thioredoxin_CS"/>
</dbReference>
<dbReference type="InterPro" id="IPR013766">
    <property type="entry name" value="Thioredoxin_domain"/>
</dbReference>
<evidence type="ECO:0000259" key="7">
    <source>
        <dbReference type="PROSITE" id="PS51352"/>
    </source>
</evidence>
<organism evidence="8 9">
    <name type="scientific">Ottowia testudinis</name>
    <dbReference type="NCBI Taxonomy" id="2816950"/>
    <lineage>
        <taxon>Bacteria</taxon>
        <taxon>Pseudomonadati</taxon>
        <taxon>Pseudomonadota</taxon>
        <taxon>Betaproteobacteria</taxon>
        <taxon>Burkholderiales</taxon>
        <taxon>Comamonadaceae</taxon>
        <taxon>Ottowia</taxon>
    </lineage>
</organism>
<comment type="subcellular location">
    <subcellularLocation>
        <location evidence="1">Cell envelope</location>
    </subcellularLocation>
</comment>
<dbReference type="PROSITE" id="PS51352">
    <property type="entry name" value="THIOREDOXIN_2"/>
    <property type="match status" value="1"/>
</dbReference>
<dbReference type="PROSITE" id="PS00194">
    <property type="entry name" value="THIOREDOXIN_1"/>
    <property type="match status" value="1"/>
</dbReference>
<feature type="domain" description="Thioredoxin" evidence="7">
    <location>
        <begin position="37"/>
        <end position="194"/>
    </location>
</feature>
<gene>
    <name evidence="8" type="ORF">J1M35_03440</name>
</gene>
<dbReference type="AlphaFoldDB" id="A0A975H3M4"/>
<evidence type="ECO:0000256" key="6">
    <source>
        <dbReference type="SAM" id="Phobius"/>
    </source>
</evidence>
<dbReference type="InterPro" id="IPR036249">
    <property type="entry name" value="Thioredoxin-like_sf"/>
</dbReference>
<sequence>MSAAPASPRAGAASAPGRRRWGLWAAFAAVAALLALLAVGMTRDPRELPSALIGQPWPARALSLLEVPERAMGPADWRGKARVINLWASWCTTCLQEHPELTRLLAQLKSQGHEDQLIGLNYKDPRADALGWLRRHGNPFFASIQDADGRLGIDLGVYGAPETFVIDAQGVVRFKHVGALTEEVIRTRIVPLLEAGR</sequence>
<keyword evidence="9" id="KW-1185">Reference proteome</keyword>
<dbReference type="PANTHER" id="PTHR42852:SF6">
    <property type="entry name" value="THIOL:DISULFIDE INTERCHANGE PROTEIN DSBE"/>
    <property type="match status" value="1"/>
</dbReference>
<keyword evidence="5" id="KW-0676">Redox-active center</keyword>
<evidence type="ECO:0000256" key="1">
    <source>
        <dbReference type="ARBA" id="ARBA00004196"/>
    </source>
</evidence>
<dbReference type="RefSeq" id="WP_208009839.1">
    <property type="nucleotide sequence ID" value="NZ_CP071796.1"/>
</dbReference>
<proteinExistence type="inferred from homology"/>
<evidence type="ECO:0000256" key="5">
    <source>
        <dbReference type="ARBA" id="ARBA00023284"/>
    </source>
</evidence>
<evidence type="ECO:0000313" key="9">
    <source>
        <dbReference type="Proteomes" id="UP000663903"/>
    </source>
</evidence>
<dbReference type="PANTHER" id="PTHR42852">
    <property type="entry name" value="THIOL:DISULFIDE INTERCHANGE PROTEIN DSBE"/>
    <property type="match status" value="1"/>
</dbReference>
<name>A0A975H3M4_9BURK</name>
<dbReference type="EMBL" id="CP071796">
    <property type="protein sequence ID" value="QTD45979.1"/>
    <property type="molecule type" value="Genomic_DNA"/>
</dbReference>
<evidence type="ECO:0000313" key="8">
    <source>
        <dbReference type="EMBL" id="QTD45979.1"/>
    </source>
</evidence>
<dbReference type="InterPro" id="IPR004799">
    <property type="entry name" value="Periplasmic_diS_OxRdtase_DsbE"/>
</dbReference>
<dbReference type="Gene3D" id="3.40.30.10">
    <property type="entry name" value="Glutaredoxin"/>
    <property type="match status" value="1"/>
</dbReference>
<dbReference type="CDD" id="cd03010">
    <property type="entry name" value="TlpA_like_DsbE"/>
    <property type="match status" value="1"/>
</dbReference>
<comment type="similarity">
    <text evidence="2">Belongs to the thioredoxin family. DsbE subfamily.</text>
</comment>
<dbReference type="SUPFAM" id="SSF52833">
    <property type="entry name" value="Thioredoxin-like"/>
    <property type="match status" value="1"/>
</dbReference>
<keyword evidence="3" id="KW-0201">Cytochrome c-type biogenesis</keyword>
<evidence type="ECO:0000256" key="2">
    <source>
        <dbReference type="ARBA" id="ARBA00007758"/>
    </source>
</evidence>
<dbReference type="GO" id="GO:0030288">
    <property type="term" value="C:outer membrane-bounded periplasmic space"/>
    <property type="evidence" value="ECO:0007669"/>
    <property type="project" value="InterPro"/>
</dbReference>